<dbReference type="AlphaFoldDB" id="A0AAV4WTZ1"/>
<evidence type="ECO:0000313" key="2">
    <source>
        <dbReference type="Proteomes" id="UP001054837"/>
    </source>
</evidence>
<protein>
    <submittedName>
        <fullName evidence="1">Uncharacterized protein</fullName>
    </submittedName>
</protein>
<accession>A0AAV4WTZ1</accession>
<sequence>MYLTLKDSFQKKNRKVKELKSKHFLPHAPGRYLVFHPCCKKLVSAHLEDGYEYIHLMLMQQQQQRVAVCYFSKLVVVCQLGETFYRTCCECTPGGVSEEHLVSYCGLIV</sequence>
<evidence type="ECO:0000313" key="1">
    <source>
        <dbReference type="EMBL" id="GIY86395.1"/>
    </source>
</evidence>
<comment type="caution">
    <text evidence="1">The sequence shown here is derived from an EMBL/GenBank/DDBJ whole genome shotgun (WGS) entry which is preliminary data.</text>
</comment>
<organism evidence="1 2">
    <name type="scientific">Caerostris darwini</name>
    <dbReference type="NCBI Taxonomy" id="1538125"/>
    <lineage>
        <taxon>Eukaryota</taxon>
        <taxon>Metazoa</taxon>
        <taxon>Ecdysozoa</taxon>
        <taxon>Arthropoda</taxon>
        <taxon>Chelicerata</taxon>
        <taxon>Arachnida</taxon>
        <taxon>Araneae</taxon>
        <taxon>Araneomorphae</taxon>
        <taxon>Entelegynae</taxon>
        <taxon>Araneoidea</taxon>
        <taxon>Araneidae</taxon>
        <taxon>Caerostris</taxon>
    </lineage>
</organism>
<gene>
    <name evidence="1" type="ORF">CDAR_545801</name>
</gene>
<dbReference type="Proteomes" id="UP001054837">
    <property type="component" value="Unassembled WGS sequence"/>
</dbReference>
<dbReference type="EMBL" id="BPLQ01015187">
    <property type="protein sequence ID" value="GIY86395.1"/>
    <property type="molecule type" value="Genomic_DNA"/>
</dbReference>
<proteinExistence type="predicted"/>
<keyword evidence="2" id="KW-1185">Reference proteome</keyword>
<reference evidence="1 2" key="1">
    <citation type="submission" date="2021-06" db="EMBL/GenBank/DDBJ databases">
        <title>Caerostris darwini draft genome.</title>
        <authorList>
            <person name="Kono N."/>
            <person name="Arakawa K."/>
        </authorList>
    </citation>
    <scope>NUCLEOTIDE SEQUENCE [LARGE SCALE GENOMIC DNA]</scope>
</reference>
<name>A0AAV4WTZ1_9ARAC</name>